<evidence type="ECO:0000313" key="3">
    <source>
        <dbReference type="EMBL" id="GAA1971179.1"/>
    </source>
</evidence>
<evidence type="ECO:0000313" key="4">
    <source>
        <dbReference type="Proteomes" id="UP001501116"/>
    </source>
</evidence>
<dbReference type="InterPro" id="IPR036291">
    <property type="entry name" value="NAD(P)-bd_dom_sf"/>
</dbReference>
<name>A0ABP5D1U8_9PSEU</name>
<dbReference type="SUPFAM" id="SSF51735">
    <property type="entry name" value="NAD(P)-binding Rossmann-fold domains"/>
    <property type="match status" value="1"/>
</dbReference>
<keyword evidence="4" id="KW-1185">Reference proteome</keyword>
<evidence type="ECO:0000256" key="1">
    <source>
        <dbReference type="ARBA" id="ARBA00006484"/>
    </source>
</evidence>
<gene>
    <name evidence="3" type="ORF">GCM10009754_51640</name>
</gene>
<dbReference type="PRINTS" id="PR00081">
    <property type="entry name" value="GDHRDH"/>
</dbReference>
<dbReference type="Gene3D" id="3.40.50.720">
    <property type="entry name" value="NAD(P)-binding Rossmann-like Domain"/>
    <property type="match status" value="1"/>
</dbReference>
<dbReference type="InterPro" id="IPR002347">
    <property type="entry name" value="SDR_fam"/>
</dbReference>
<proteinExistence type="inferred from homology"/>
<dbReference type="PANTHER" id="PTHR43639">
    <property type="entry name" value="OXIDOREDUCTASE, SHORT-CHAIN DEHYDROGENASE/REDUCTASE FAMILY (AFU_ORTHOLOGUE AFUA_5G02870)"/>
    <property type="match status" value="1"/>
</dbReference>
<sequence length="250" mass="25500">MGNLTGRTALVTGASRGIGRAIAVRLAADGARVAVHYGHDEAAAKETVELAGGGAFAIGAEFGPDSAVDELFGALEEHLAGKPLDILVNNAAAGPDGSMEDTTPAQFDRLFAINVKAPFFVTRRALPLLRDGGRVITLSSACTRIATPHQTSFAMSKAAIEVLGMTLANAVGARGITINTVLPGATDTEVNSALLATPGVTEQIASMTALGRVGAADDIADAVAFLSSDDARWITGQVLDVSGGMYLGPR</sequence>
<dbReference type="Pfam" id="PF13561">
    <property type="entry name" value="adh_short_C2"/>
    <property type="match status" value="1"/>
</dbReference>
<dbReference type="EMBL" id="BAAANN010000021">
    <property type="protein sequence ID" value="GAA1971179.1"/>
    <property type="molecule type" value="Genomic_DNA"/>
</dbReference>
<protein>
    <submittedName>
        <fullName evidence="3">SDR family oxidoreductase</fullName>
    </submittedName>
</protein>
<keyword evidence="2" id="KW-0560">Oxidoreductase</keyword>
<comment type="similarity">
    <text evidence="1">Belongs to the short-chain dehydrogenases/reductases (SDR) family.</text>
</comment>
<accession>A0ABP5D1U8</accession>
<organism evidence="3 4">
    <name type="scientific">Amycolatopsis minnesotensis</name>
    <dbReference type="NCBI Taxonomy" id="337894"/>
    <lineage>
        <taxon>Bacteria</taxon>
        <taxon>Bacillati</taxon>
        <taxon>Actinomycetota</taxon>
        <taxon>Actinomycetes</taxon>
        <taxon>Pseudonocardiales</taxon>
        <taxon>Pseudonocardiaceae</taxon>
        <taxon>Amycolatopsis</taxon>
    </lineage>
</organism>
<dbReference type="Proteomes" id="UP001501116">
    <property type="component" value="Unassembled WGS sequence"/>
</dbReference>
<dbReference type="PANTHER" id="PTHR43639:SF1">
    <property type="entry name" value="SHORT-CHAIN DEHYDROGENASE_REDUCTASE FAMILY PROTEIN"/>
    <property type="match status" value="1"/>
</dbReference>
<evidence type="ECO:0000256" key="2">
    <source>
        <dbReference type="ARBA" id="ARBA00023002"/>
    </source>
</evidence>
<dbReference type="RefSeq" id="WP_344423971.1">
    <property type="nucleotide sequence ID" value="NZ_BAAANN010000021.1"/>
</dbReference>
<comment type="caution">
    <text evidence="3">The sequence shown here is derived from an EMBL/GenBank/DDBJ whole genome shotgun (WGS) entry which is preliminary data.</text>
</comment>
<reference evidence="4" key="1">
    <citation type="journal article" date="2019" name="Int. J. Syst. Evol. Microbiol.">
        <title>The Global Catalogue of Microorganisms (GCM) 10K type strain sequencing project: providing services to taxonomists for standard genome sequencing and annotation.</title>
        <authorList>
            <consortium name="The Broad Institute Genomics Platform"/>
            <consortium name="The Broad Institute Genome Sequencing Center for Infectious Disease"/>
            <person name="Wu L."/>
            <person name="Ma J."/>
        </authorList>
    </citation>
    <scope>NUCLEOTIDE SEQUENCE [LARGE SCALE GENOMIC DNA]</scope>
    <source>
        <strain evidence="4">JCM 14545</strain>
    </source>
</reference>